<comment type="caution">
    <text evidence="1">The sequence shown here is derived from an EMBL/GenBank/DDBJ whole genome shotgun (WGS) entry which is preliminary data.</text>
</comment>
<dbReference type="AlphaFoldDB" id="A0A5C5Z7J3"/>
<accession>A0A5C5Z7J3</accession>
<gene>
    <name evidence="1" type="ORF">CA13_47770</name>
</gene>
<keyword evidence="2" id="KW-1185">Reference proteome</keyword>
<dbReference type="Proteomes" id="UP000315010">
    <property type="component" value="Unassembled WGS sequence"/>
</dbReference>
<sequence>MLSDIGFVIVLVKESCAPLRGHFGCGLATSWSLVRSRNEMQAMNDGFRYSMITLRLAIGDGAIVVTKASRTRTGSCWNLGLTGSSNAQIAVTTLARAANVTQSPGLKR</sequence>
<proteinExistence type="predicted"/>
<organism evidence="1 2">
    <name type="scientific">Novipirellula herctigrandis</name>
    <dbReference type="NCBI Taxonomy" id="2527986"/>
    <lineage>
        <taxon>Bacteria</taxon>
        <taxon>Pseudomonadati</taxon>
        <taxon>Planctomycetota</taxon>
        <taxon>Planctomycetia</taxon>
        <taxon>Pirellulales</taxon>
        <taxon>Pirellulaceae</taxon>
        <taxon>Novipirellula</taxon>
    </lineage>
</organism>
<name>A0A5C5Z7J3_9BACT</name>
<reference evidence="1 2" key="1">
    <citation type="submission" date="2019-02" db="EMBL/GenBank/DDBJ databases">
        <title>Deep-cultivation of Planctomycetes and their phenomic and genomic characterization uncovers novel biology.</title>
        <authorList>
            <person name="Wiegand S."/>
            <person name="Jogler M."/>
            <person name="Boedeker C."/>
            <person name="Pinto D."/>
            <person name="Vollmers J."/>
            <person name="Rivas-Marin E."/>
            <person name="Kohn T."/>
            <person name="Peeters S.H."/>
            <person name="Heuer A."/>
            <person name="Rast P."/>
            <person name="Oberbeckmann S."/>
            <person name="Bunk B."/>
            <person name="Jeske O."/>
            <person name="Meyerdierks A."/>
            <person name="Storesund J.E."/>
            <person name="Kallscheuer N."/>
            <person name="Luecker S."/>
            <person name="Lage O.M."/>
            <person name="Pohl T."/>
            <person name="Merkel B.J."/>
            <person name="Hornburger P."/>
            <person name="Mueller R.-W."/>
            <person name="Bruemmer F."/>
            <person name="Labrenz M."/>
            <person name="Spormann A.M."/>
            <person name="Op Den Camp H."/>
            <person name="Overmann J."/>
            <person name="Amann R."/>
            <person name="Jetten M.S.M."/>
            <person name="Mascher T."/>
            <person name="Medema M.H."/>
            <person name="Devos D.P."/>
            <person name="Kaster A.-K."/>
            <person name="Ovreas L."/>
            <person name="Rohde M."/>
            <person name="Galperin M.Y."/>
            <person name="Jogler C."/>
        </authorList>
    </citation>
    <scope>NUCLEOTIDE SEQUENCE [LARGE SCALE GENOMIC DNA]</scope>
    <source>
        <strain evidence="1 2">CA13</strain>
    </source>
</reference>
<protein>
    <submittedName>
        <fullName evidence="1">Uncharacterized protein</fullName>
    </submittedName>
</protein>
<dbReference type="EMBL" id="SJPJ01000001">
    <property type="protein sequence ID" value="TWT83312.1"/>
    <property type="molecule type" value="Genomic_DNA"/>
</dbReference>
<evidence type="ECO:0000313" key="2">
    <source>
        <dbReference type="Proteomes" id="UP000315010"/>
    </source>
</evidence>
<evidence type="ECO:0000313" key="1">
    <source>
        <dbReference type="EMBL" id="TWT83312.1"/>
    </source>
</evidence>